<organism evidence="2 3">
    <name type="scientific">Clonorchis sinensis</name>
    <name type="common">Chinese liver fluke</name>
    <dbReference type="NCBI Taxonomy" id="79923"/>
    <lineage>
        <taxon>Eukaryota</taxon>
        <taxon>Metazoa</taxon>
        <taxon>Spiralia</taxon>
        <taxon>Lophotrochozoa</taxon>
        <taxon>Platyhelminthes</taxon>
        <taxon>Trematoda</taxon>
        <taxon>Digenea</taxon>
        <taxon>Opisthorchiida</taxon>
        <taxon>Opisthorchiata</taxon>
        <taxon>Opisthorchiidae</taxon>
        <taxon>Clonorchis</taxon>
    </lineage>
</organism>
<evidence type="ECO:0000313" key="2">
    <source>
        <dbReference type="EMBL" id="GAA52204.1"/>
    </source>
</evidence>
<gene>
    <name evidence="2" type="ORF">CLF_107590</name>
</gene>
<dbReference type="Proteomes" id="UP000008909">
    <property type="component" value="Unassembled WGS sequence"/>
</dbReference>
<sequence length="464" mass="52884">MAATTSGNNKSIIDIFLVTLGGLCILKTVSGEKSASCVGYVSTHKSSNFRVAWIPHEKFRSRRRPALRTDDSVRLASALRAASARHMAPTSSGKFMFYDFKAGFSMISIYYLNTFSNEENSFPHWTSMDRLGNRCTDIYTVTIVDIEYQNSEIHVLRAYWLVSTFQHLEVPFFPPHFDYTLDESTTDNTGRNRHKFQSRDGHVTDSTDSHMLSTDFAVLRVRSHGSLRNFRAPVLLELKLKSFWQILLSQETTESSSISRFLTTHHRPRVTKSPVPHREPRRRVFDLVVPHRLSSIRSIRFGNPKRMYACAVVRVGPTSGDYQMASNKTALELTSFNYRRKTYEYTFAYQAAHVAKLAVAGGYCADQFECDPVIDVKLFPIPFSTASATSNTLAGRMRMCPQKHQSRFFGRQHSTLDQWQDLPSSIISDPGAPKRHNDGNIPDFSKLLRENLKFSEETLEMVCR</sequence>
<name>G7YGX1_CLOSI</name>
<reference evidence="2" key="1">
    <citation type="journal article" date="2011" name="Genome Biol.">
        <title>The draft genome of the carcinogenic human liver fluke Clonorchis sinensis.</title>
        <authorList>
            <person name="Wang X."/>
            <person name="Chen W."/>
            <person name="Huang Y."/>
            <person name="Sun J."/>
            <person name="Men J."/>
            <person name="Liu H."/>
            <person name="Luo F."/>
            <person name="Guo L."/>
            <person name="Lv X."/>
            <person name="Deng C."/>
            <person name="Zhou C."/>
            <person name="Fan Y."/>
            <person name="Li X."/>
            <person name="Huang L."/>
            <person name="Hu Y."/>
            <person name="Liang C."/>
            <person name="Hu X."/>
            <person name="Xu J."/>
            <person name="Yu X."/>
        </authorList>
    </citation>
    <scope>NUCLEOTIDE SEQUENCE [LARGE SCALE GENOMIC DNA]</scope>
    <source>
        <strain evidence="2">Henan</strain>
    </source>
</reference>
<protein>
    <submittedName>
        <fullName evidence="2">Uncharacterized protein</fullName>
    </submittedName>
</protein>
<proteinExistence type="predicted"/>
<feature type="signal peptide" evidence="1">
    <location>
        <begin position="1"/>
        <end position="31"/>
    </location>
</feature>
<accession>G7YGX1</accession>
<feature type="chain" id="PRO_5003506357" evidence="1">
    <location>
        <begin position="32"/>
        <end position="464"/>
    </location>
</feature>
<evidence type="ECO:0000313" key="3">
    <source>
        <dbReference type="Proteomes" id="UP000008909"/>
    </source>
</evidence>
<dbReference type="AlphaFoldDB" id="G7YGX1"/>
<evidence type="ECO:0000256" key="1">
    <source>
        <dbReference type="SAM" id="SignalP"/>
    </source>
</evidence>
<dbReference type="EMBL" id="DF143255">
    <property type="protein sequence ID" value="GAA52204.1"/>
    <property type="molecule type" value="Genomic_DNA"/>
</dbReference>
<keyword evidence="3" id="KW-1185">Reference proteome</keyword>
<keyword evidence="1" id="KW-0732">Signal</keyword>
<reference key="2">
    <citation type="submission" date="2011-10" db="EMBL/GenBank/DDBJ databases">
        <title>The genome and transcriptome sequence of Clonorchis sinensis provide insights into the carcinogenic liver fluke.</title>
        <authorList>
            <person name="Wang X."/>
            <person name="Huang Y."/>
            <person name="Chen W."/>
            <person name="Liu H."/>
            <person name="Guo L."/>
            <person name="Chen Y."/>
            <person name="Luo F."/>
            <person name="Zhou W."/>
            <person name="Sun J."/>
            <person name="Mao Q."/>
            <person name="Liang P."/>
            <person name="Zhou C."/>
            <person name="Tian Y."/>
            <person name="Men J."/>
            <person name="Lv X."/>
            <person name="Huang L."/>
            <person name="Zhou J."/>
            <person name="Hu Y."/>
            <person name="Li R."/>
            <person name="Zhang F."/>
            <person name="Lei H."/>
            <person name="Li X."/>
            <person name="Hu X."/>
            <person name="Liang C."/>
            <person name="Xu J."/>
            <person name="Wu Z."/>
            <person name="Yu X."/>
        </authorList>
    </citation>
    <scope>NUCLEOTIDE SEQUENCE</scope>
    <source>
        <strain>Henan</strain>
    </source>
</reference>